<reference evidence="3" key="1">
    <citation type="journal article" date="2014" name="Int. J. Syst. Evol. Microbiol.">
        <title>Complete genome sequence of Corynebacterium casei LMG S-19264T (=DSM 44701T), isolated from a smear-ripened cheese.</title>
        <authorList>
            <consortium name="US DOE Joint Genome Institute (JGI-PGF)"/>
            <person name="Walter F."/>
            <person name="Albersmeier A."/>
            <person name="Kalinowski J."/>
            <person name="Ruckert C."/>
        </authorList>
    </citation>
    <scope>NUCLEOTIDE SEQUENCE</scope>
    <source>
        <strain evidence="3">CGMCC 1.15447</strain>
    </source>
</reference>
<feature type="chain" id="PRO_5036850999" description="Periplasmic heavy metal sensor" evidence="2">
    <location>
        <begin position="22"/>
        <end position="149"/>
    </location>
</feature>
<name>A0A916RLL7_9BACT</name>
<dbReference type="RefSeq" id="WP_188758332.1">
    <property type="nucleotide sequence ID" value="NZ_BMJB01000001.1"/>
</dbReference>
<evidence type="ECO:0000313" key="3">
    <source>
        <dbReference type="EMBL" id="GGA61910.1"/>
    </source>
</evidence>
<feature type="compositionally biased region" description="Low complexity" evidence="1">
    <location>
        <begin position="25"/>
        <end position="39"/>
    </location>
</feature>
<feature type="compositionally biased region" description="Polar residues" evidence="1">
    <location>
        <begin position="106"/>
        <end position="121"/>
    </location>
</feature>
<evidence type="ECO:0000313" key="4">
    <source>
        <dbReference type="Proteomes" id="UP000648801"/>
    </source>
</evidence>
<feature type="signal peptide" evidence="2">
    <location>
        <begin position="1"/>
        <end position="21"/>
    </location>
</feature>
<dbReference type="AlphaFoldDB" id="A0A916RLL7"/>
<reference evidence="3" key="2">
    <citation type="submission" date="2020-09" db="EMBL/GenBank/DDBJ databases">
        <authorList>
            <person name="Sun Q."/>
            <person name="Zhou Y."/>
        </authorList>
    </citation>
    <scope>NUCLEOTIDE SEQUENCE</scope>
    <source>
        <strain evidence="3">CGMCC 1.15447</strain>
    </source>
</reference>
<protein>
    <recommendedName>
        <fullName evidence="5">Periplasmic heavy metal sensor</fullName>
    </recommendedName>
</protein>
<organism evidence="3 4">
    <name type="scientific">Edaphobacter acidisoli</name>
    <dbReference type="NCBI Taxonomy" id="2040573"/>
    <lineage>
        <taxon>Bacteria</taxon>
        <taxon>Pseudomonadati</taxon>
        <taxon>Acidobacteriota</taxon>
        <taxon>Terriglobia</taxon>
        <taxon>Terriglobales</taxon>
        <taxon>Acidobacteriaceae</taxon>
        <taxon>Edaphobacter</taxon>
    </lineage>
</organism>
<evidence type="ECO:0000256" key="2">
    <source>
        <dbReference type="SAM" id="SignalP"/>
    </source>
</evidence>
<feature type="region of interest" description="Disordered" evidence="1">
    <location>
        <begin position="25"/>
        <end position="50"/>
    </location>
</feature>
<keyword evidence="2" id="KW-0732">Signal</keyword>
<dbReference type="EMBL" id="BMJB01000001">
    <property type="protein sequence ID" value="GGA61910.1"/>
    <property type="molecule type" value="Genomic_DNA"/>
</dbReference>
<accession>A0A916RLL7</accession>
<evidence type="ECO:0000256" key="1">
    <source>
        <dbReference type="SAM" id="MobiDB-lite"/>
    </source>
</evidence>
<feature type="region of interest" description="Disordered" evidence="1">
    <location>
        <begin position="106"/>
        <end position="149"/>
    </location>
</feature>
<sequence length="149" mass="16351">MNRTLLAATLALALTGTFAIAQDATPAPDSQAQAQPQPQAHRRAPNPHRQAMRLSRQLNLTSDQTSKVESAFTSRDQQIAQIQSDTTISPLVAQEKIREVRKQTQQQLSTILTPDQLQQMRQMHRRKPAPSDEPPASGAEAPTTPPSTN</sequence>
<comment type="caution">
    <text evidence="3">The sequence shown here is derived from an EMBL/GenBank/DDBJ whole genome shotgun (WGS) entry which is preliminary data.</text>
</comment>
<proteinExistence type="predicted"/>
<keyword evidence="4" id="KW-1185">Reference proteome</keyword>
<dbReference type="Proteomes" id="UP000648801">
    <property type="component" value="Unassembled WGS sequence"/>
</dbReference>
<gene>
    <name evidence="3" type="ORF">GCM10011507_11810</name>
</gene>
<evidence type="ECO:0008006" key="5">
    <source>
        <dbReference type="Google" id="ProtNLM"/>
    </source>
</evidence>